<proteinExistence type="predicted"/>
<dbReference type="RefSeq" id="WP_127027528.1">
    <property type="nucleotide sequence ID" value="NZ_RYFG02000103.1"/>
</dbReference>
<dbReference type="EMBL" id="RYFG02000103">
    <property type="protein sequence ID" value="TRW93093.1"/>
    <property type="molecule type" value="Genomic_DNA"/>
</dbReference>
<dbReference type="Proteomes" id="UP000733744">
    <property type="component" value="Unassembled WGS sequence"/>
</dbReference>
<keyword evidence="2" id="KW-1185">Reference proteome</keyword>
<dbReference type="PANTHER" id="PTHR30348">
    <property type="entry name" value="UNCHARACTERIZED PROTEIN YECE"/>
    <property type="match status" value="1"/>
</dbReference>
<sequence>MIFIGTSGWSYREWRQRFYSGSAQKHWLEFYAEHFAAVEINGSFYRLQSSDTFKRWLDQTPSTFRFALKANRYLTHRKKLLNPLPSIVIEKSHAEALGDKLAVVLWQLPGSLQKDSGLLKQFIDALQQWPKVRHSIEFRHSSWFNDQTADCLAKADIAICISDAATWPIWDRVTTNLVYIRLHGHAQTYVSCYSESELSYWAERISRWNDEGKEVHVYFDNTAECAAPFNALALQARLKSYDVNMRRTFGIFPVIGEKHAGM</sequence>
<dbReference type="SUPFAM" id="SSF117396">
    <property type="entry name" value="TM1631-like"/>
    <property type="match status" value="1"/>
</dbReference>
<dbReference type="Gene3D" id="3.20.20.410">
    <property type="entry name" value="Protein of unknown function UPF0759"/>
    <property type="match status" value="1"/>
</dbReference>
<dbReference type="InterPro" id="IPR002763">
    <property type="entry name" value="DUF72"/>
</dbReference>
<gene>
    <name evidence="1" type="ORF">EKO24_013350</name>
</gene>
<evidence type="ECO:0000313" key="1">
    <source>
        <dbReference type="EMBL" id="TRW93093.1"/>
    </source>
</evidence>
<protein>
    <submittedName>
        <fullName evidence="1">DUF72 domain-containing protein</fullName>
    </submittedName>
</protein>
<organism evidence="1 2">
    <name type="scientific">Candidatus Methylobacter oryzae</name>
    <dbReference type="NCBI Taxonomy" id="2497749"/>
    <lineage>
        <taxon>Bacteria</taxon>
        <taxon>Pseudomonadati</taxon>
        <taxon>Pseudomonadota</taxon>
        <taxon>Gammaproteobacteria</taxon>
        <taxon>Methylococcales</taxon>
        <taxon>Methylococcaceae</taxon>
        <taxon>Methylobacter</taxon>
    </lineage>
</organism>
<name>A0ABY3CC68_9GAMM</name>
<dbReference type="Pfam" id="PF01904">
    <property type="entry name" value="DUF72"/>
    <property type="match status" value="1"/>
</dbReference>
<accession>A0ABY3CC68</accession>
<dbReference type="PANTHER" id="PTHR30348:SF4">
    <property type="entry name" value="DUF72 DOMAIN-CONTAINING PROTEIN"/>
    <property type="match status" value="1"/>
</dbReference>
<dbReference type="InterPro" id="IPR036520">
    <property type="entry name" value="UPF0759_sf"/>
</dbReference>
<comment type="caution">
    <text evidence="1">The sequence shown here is derived from an EMBL/GenBank/DDBJ whole genome shotgun (WGS) entry which is preliminary data.</text>
</comment>
<reference evidence="1 2" key="1">
    <citation type="journal article" date="2019" name="Antonie Van Leeuwenhoek">
        <title>Description of 'Ca. Methylobacter oryzae' KRF1, a novel species from the environmentally important Methylobacter clade 2.</title>
        <authorList>
            <person name="Khatri K."/>
            <person name="Mohite J.A."/>
            <person name="Pandit P.S."/>
            <person name="Bahulikar R."/>
            <person name="Rahalkar M.C."/>
        </authorList>
    </citation>
    <scope>NUCLEOTIDE SEQUENCE [LARGE SCALE GENOMIC DNA]</scope>
    <source>
        <strain evidence="1 2">KRF1</strain>
    </source>
</reference>
<evidence type="ECO:0000313" key="2">
    <source>
        <dbReference type="Proteomes" id="UP000733744"/>
    </source>
</evidence>